<reference evidence="7" key="1">
    <citation type="journal article" date="2023" name="Nat. Commun.">
        <title>Diploid and tetraploid genomes of Acorus and the evolution of monocots.</title>
        <authorList>
            <person name="Ma L."/>
            <person name="Liu K.W."/>
            <person name="Li Z."/>
            <person name="Hsiao Y.Y."/>
            <person name="Qi Y."/>
            <person name="Fu T."/>
            <person name="Tang G.D."/>
            <person name="Zhang D."/>
            <person name="Sun W.H."/>
            <person name="Liu D.K."/>
            <person name="Li Y."/>
            <person name="Chen G.Z."/>
            <person name="Liu X.D."/>
            <person name="Liao X.Y."/>
            <person name="Jiang Y.T."/>
            <person name="Yu X."/>
            <person name="Hao Y."/>
            <person name="Huang J."/>
            <person name="Zhao X.W."/>
            <person name="Ke S."/>
            <person name="Chen Y.Y."/>
            <person name="Wu W.L."/>
            <person name="Hsu J.L."/>
            <person name="Lin Y.F."/>
            <person name="Huang M.D."/>
            <person name="Li C.Y."/>
            <person name="Huang L."/>
            <person name="Wang Z.W."/>
            <person name="Zhao X."/>
            <person name="Zhong W.Y."/>
            <person name="Peng D.H."/>
            <person name="Ahmad S."/>
            <person name="Lan S."/>
            <person name="Zhang J.S."/>
            <person name="Tsai W.C."/>
            <person name="Van de Peer Y."/>
            <person name="Liu Z.J."/>
        </authorList>
    </citation>
    <scope>NUCLEOTIDE SEQUENCE</scope>
    <source>
        <strain evidence="7">SCP</strain>
    </source>
</reference>
<dbReference type="GO" id="GO:0005634">
    <property type="term" value="C:nucleus"/>
    <property type="evidence" value="ECO:0007669"/>
    <property type="project" value="UniProtKB-SubCell"/>
</dbReference>
<evidence type="ECO:0000256" key="2">
    <source>
        <dbReference type="ARBA" id="ARBA00023015"/>
    </source>
</evidence>
<dbReference type="InterPro" id="IPR003340">
    <property type="entry name" value="B3_DNA-bd"/>
</dbReference>
<dbReference type="PANTHER" id="PTHR31920">
    <property type="entry name" value="B3 DOMAIN-CONTAINING"/>
    <property type="match status" value="1"/>
</dbReference>
<dbReference type="AlphaFoldDB" id="A0AAV9BKB0"/>
<comment type="subcellular location">
    <subcellularLocation>
        <location evidence="1">Nucleus</location>
    </subcellularLocation>
</comment>
<dbReference type="SMART" id="SM01019">
    <property type="entry name" value="B3"/>
    <property type="match status" value="1"/>
</dbReference>
<accession>A0AAV9BKB0</accession>
<proteinExistence type="predicted"/>
<dbReference type="SUPFAM" id="SSF101936">
    <property type="entry name" value="DNA-binding pseudobarrel domain"/>
    <property type="match status" value="1"/>
</dbReference>
<dbReference type="EMBL" id="JAUJYN010000003">
    <property type="protein sequence ID" value="KAK1276559.1"/>
    <property type="molecule type" value="Genomic_DNA"/>
</dbReference>
<gene>
    <name evidence="7" type="ORF">QJS04_geneDACA016095</name>
</gene>
<dbReference type="InterPro" id="IPR050655">
    <property type="entry name" value="Plant_B3_domain"/>
</dbReference>
<evidence type="ECO:0000256" key="5">
    <source>
        <dbReference type="ARBA" id="ARBA00023242"/>
    </source>
</evidence>
<dbReference type="Proteomes" id="UP001179952">
    <property type="component" value="Unassembled WGS sequence"/>
</dbReference>
<dbReference type="InterPro" id="IPR015300">
    <property type="entry name" value="DNA-bd_pseudobarrel_sf"/>
</dbReference>
<organism evidence="7 8">
    <name type="scientific">Acorus gramineus</name>
    <name type="common">Dwarf sweet flag</name>
    <dbReference type="NCBI Taxonomy" id="55184"/>
    <lineage>
        <taxon>Eukaryota</taxon>
        <taxon>Viridiplantae</taxon>
        <taxon>Streptophyta</taxon>
        <taxon>Embryophyta</taxon>
        <taxon>Tracheophyta</taxon>
        <taxon>Spermatophyta</taxon>
        <taxon>Magnoliopsida</taxon>
        <taxon>Liliopsida</taxon>
        <taxon>Acoraceae</taxon>
        <taxon>Acorus</taxon>
    </lineage>
</organism>
<keyword evidence="5" id="KW-0539">Nucleus</keyword>
<dbReference type="CDD" id="cd10017">
    <property type="entry name" value="B3_DNA"/>
    <property type="match status" value="1"/>
</dbReference>
<evidence type="ECO:0000313" key="7">
    <source>
        <dbReference type="EMBL" id="KAK1276559.1"/>
    </source>
</evidence>
<dbReference type="PROSITE" id="PS50863">
    <property type="entry name" value="B3"/>
    <property type="match status" value="1"/>
</dbReference>
<reference evidence="7" key="2">
    <citation type="submission" date="2023-06" db="EMBL/GenBank/DDBJ databases">
        <authorList>
            <person name="Ma L."/>
            <person name="Liu K.-W."/>
            <person name="Li Z."/>
            <person name="Hsiao Y.-Y."/>
            <person name="Qi Y."/>
            <person name="Fu T."/>
            <person name="Tang G."/>
            <person name="Zhang D."/>
            <person name="Sun W.-H."/>
            <person name="Liu D.-K."/>
            <person name="Li Y."/>
            <person name="Chen G.-Z."/>
            <person name="Liu X.-D."/>
            <person name="Liao X.-Y."/>
            <person name="Jiang Y.-T."/>
            <person name="Yu X."/>
            <person name="Hao Y."/>
            <person name="Huang J."/>
            <person name="Zhao X.-W."/>
            <person name="Ke S."/>
            <person name="Chen Y.-Y."/>
            <person name="Wu W.-L."/>
            <person name="Hsu J.-L."/>
            <person name="Lin Y.-F."/>
            <person name="Huang M.-D."/>
            <person name="Li C.-Y."/>
            <person name="Huang L."/>
            <person name="Wang Z.-W."/>
            <person name="Zhao X."/>
            <person name="Zhong W.-Y."/>
            <person name="Peng D.-H."/>
            <person name="Ahmad S."/>
            <person name="Lan S."/>
            <person name="Zhang J.-S."/>
            <person name="Tsai W.-C."/>
            <person name="Van De Peer Y."/>
            <person name="Liu Z.-J."/>
        </authorList>
    </citation>
    <scope>NUCLEOTIDE SEQUENCE</scope>
    <source>
        <strain evidence="7">SCP</strain>
        <tissue evidence="7">Leaves</tissue>
    </source>
</reference>
<dbReference type="GO" id="GO:0003677">
    <property type="term" value="F:DNA binding"/>
    <property type="evidence" value="ECO:0007669"/>
    <property type="project" value="UniProtKB-KW"/>
</dbReference>
<name>A0AAV9BKB0_ACOGR</name>
<keyword evidence="3" id="KW-0238">DNA-binding</keyword>
<keyword evidence="8" id="KW-1185">Reference proteome</keyword>
<evidence type="ECO:0000313" key="8">
    <source>
        <dbReference type="Proteomes" id="UP001179952"/>
    </source>
</evidence>
<dbReference type="PANTHER" id="PTHR31920:SF132">
    <property type="entry name" value="TF-B3 DOMAIN-CONTAINING PROTEIN"/>
    <property type="match status" value="1"/>
</dbReference>
<dbReference type="Pfam" id="PF02362">
    <property type="entry name" value="B3"/>
    <property type="match status" value="1"/>
</dbReference>
<evidence type="ECO:0000256" key="3">
    <source>
        <dbReference type="ARBA" id="ARBA00023125"/>
    </source>
</evidence>
<protein>
    <submittedName>
        <fullName evidence="7">B3 domain-containing protein</fullName>
    </submittedName>
</protein>
<evidence type="ECO:0000256" key="1">
    <source>
        <dbReference type="ARBA" id="ARBA00004123"/>
    </source>
</evidence>
<keyword evidence="2" id="KW-0805">Transcription regulation</keyword>
<dbReference type="Gene3D" id="2.40.330.10">
    <property type="entry name" value="DNA-binding pseudobarrel domain"/>
    <property type="match status" value="1"/>
</dbReference>
<evidence type="ECO:0000259" key="6">
    <source>
        <dbReference type="PROSITE" id="PS50863"/>
    </source>
</evidence>
<evidence type="ECO:0000256" key="4">
    <source>
        <dbReference type="ARBA" id="ARBA00023163"/>
    </source>
</evidence>
<comment type="caution">
    <text evidence="7">The sequence shown here is derived from an EMBL/GenBank/DDBJ whole genome shotgun (WGS) entry which is preliminary data.</text>
</comment>
<feature type="domain" description="TF-B3" evidence="6">
    <location>
        <begin position="4"/>
        <end position="97"/>
    </location>
</feature>
<keyword evidence="4" id="KW-0804">Transcription</keyword>
<sequence>MGKKVQFFKILIGNFSKRLRIPPKVVNFLSDKTYKRAVLQGPTGCIWHIKLGKATKGWYITDGWTDFVNDHSLKESDLLFFKYDGITHFKVKIFDQSACEKDVLSPNVQNEGKRKRERPTKHQAEIGGHACDDDFPGDDDVSLGNACQESIFSKGSKKQRCSSKNSLEYGCVYEHEACINGLLQGDLLYASSY</sequence>